<dbReference type="EMBL" id="SPQZ01000004">
    <property type="protein sequence ID" value="TFV96809.1"/>
    <property type="molecule type" value="Genomic_DNA"/>
</dbReference>
<dbReference type="InterPro" id="IPR008928">
    <property type="entry name" value="6-hairpin_glycosidase_sf"/>
</dbReference>
<feature type="domain" description="D-glucuronyl C5-epimerase C-terminal" evidence="3">
    <location>
        <begin position="453"/>
        <end position="638"/>
    </location>
</feature>
<comment type="caution">
    <text evidence="4">The sequence shown here is derived from an EMBL/GenBank/DDBJ whole genome shotgun (WGS) entry which is preliminary data.</text>
</comment>
<organism evidence="4 5">
    <name type="scientific">Orlajensenia leifsoniae</name>
    <dbReference type="NCBI Taxonomy" id="2561933"/>
    <lineage>
        <taxon>Bacteria</taxon>
        <taxon>Bacillati</taxon>
        <taxon>Actinomycetota</taxon>
        <taxon>Actinomycetes</taxon>
        <taxon>Micrococcales</taxon>
        <taxon>Microbacteriaceae</taxon>
        <taxon>Orlajensenia</taxon>
    </lineage>
</organism>
<evidence type="ECO:0000256" key="1">
    <source>
        <dbReference type="SAM" id="MobiDB-lite"/>
    </source>
</evidence>
<sequence>MRSRAASTIVIAFALALVAQVAVVGSGPAQASPGASVTSAASAASAAPAPFPAGITRLSGASRYETAVAVSKRYAPRVPVVYVASGADFPDALSAASAAALAGGPLLLTAPGGLPSAVGAELKRLRPAAIRVVGGSGAVSQSVATALARIAPTKRLAGRDRYATGLAILKAAFTSSDHAIIATGRTFPDALAASGAAGARRSPVVLVDGAVSSVPPATMAALAKLGITSVAIAGGTGAVNDGIRRQLQNTGYTVKRYGGATRYDTAALINRAYFPAGSSSTTFLATGLDFPDALAAAALAGRLAAPLNVTPRDCVHPAVGDAIDAVGAQSAVVLGGTAVVSNTAAANTRCVYPVTDQPLTSWALTPWTLNAQAAAPYSDRPPVNVADPSIKLDSTGLRIYLRRDTGARADHPVAYAQYGISALMEYERTGKKVWLDRAVRQGKRLIDLHTERNGAWWYPYSFPWTYYERTISAPWYSGMAQGQALSLFVRLAEETGEKRWNTAADRTWTSFSQAKAGKAPSSTLVIDNHLYFEEYAGDQPPLLVLNGQIFAMFGLYDYWRHTGNPEAARYFTGGATTVLERMMPLVRVKGGVSYYCVQATYCHSPLWQNQTYHVIHSWQLDTLARLTGDADFTVWADRLRADWQAPDASTRRVAPEDGVDGDSGDIVPVPELTPEPGPRAGTGGDLNWIEP</sequence>
<dbReference type="Proteomes" id="UP000298127">
    <property type="component" value="Unassembled WGS sequence"/>
</dbReference>
<dbReference type="InterPro" id="IPR010598">
    <property type="entry name" value="C5-epim_C"/>
</dbReference>
<evidence type="ECO:0000313" key="4">
    <source>
        <dbReference type="EMBL" id="TFV96809.1"/>
    </source>
</evidence>
<dbReference type="RefSeq" id="WP_135120769.1">
    <property type="nucleotide sequence ID" value="NZ_SPQZ01000004.1"/>
</dbReference>
<accession>A0A4Y9QWJ0</accession>
<dbReference type="AlphaFoldDB" id="A0A4Y9QWJ0"/>
<dbReference type="PANTHER" id="PTHR30032">
    <property type="entry name" value="N-ACETYLMURAMOYL-L-ALANINE AMIDASE-RELATED"/>
    <property type="match status" value="1"/>
</dbReference>
<keyword evidence="2" id="KW-0732">Signal</keyword>
<proteinExistence type="predicted"/>
<feature type="chain" id="PRO_5021321748" description="D-glucuronyl C5-epimerase C-terminal domain-containing protein" evidence="2">
    <location>
        <begin position="32"/>
        <end position="691"/>
    </location>
</feature>
<dbReference type="SUPFAM" id="SSF48208">
    <property type="entry name" value="Six-hairpin glycosidases"/>
    <property type="match status" value="1"/>
</dbReference>
<name>A0A4Y9QWJ0_9MICO</name>
<feature type="signal peptide" evidence="2">
    <location>
        <begin position="1"/>
        <end position="31"/>
    </location>
</feature>
<keyword evidence="5" id="KW-1185">Reference proteome</keyword>
<dbReference type="InterPro" id="IPR051922">
    <property type="entry name" value="Bact_Sporulation_Assoc"/>
</dbReference>
<evidence type="ECO:0000313" key="5">
    <source>
        <dbReference type="Proteomes" id="UP000298127"/>
    </source>
</evidence>
<feature type="region of interest" description="Disordered" evidence="1">
    <location>
        <begin position="647"/>
        <end position="691"/>
    </location>
</feature>
<dbReference type="Pfam" id="PF04122">
    <property type="entry name" value="CW_binding_2"/>
    <property type="match status" value="3"/>
</dbReference>
<dbReference type="Pfam" id="PF06662">
    <property type="entry name" value="C5-epim_C"/>
    <property type="match status" value="1"/>
</dbReference>
<protein>
    <recommendedName>
        <fullName evidence="3">D-glucuronyl C5-epimerase C-terminal domain-containing protein</fullName>
    </recommendedName>
</protein>
<reference evidence="4 5" key="1">
    <citation type="journal article" date="2018" name="J. Microbiol.">
        <title>Leifsonia flava sp. nov., a novel actinobacterium isolated from the rhizosphere of Aquilegia viridiflora.</title>
        <authorList>
            <person name="Cai Y."/>
            <person name="Tao W.Z."/>
            <person name="Ma Y.J."/>
            <person name="Cheng J."/>
            <person name="Zhang M.Y."/>
            <person name="Zhang Y.X."/>
        </authorList>
    </citation>
    <scope>NUCLEOTIDE SEQUENCE [LARGE SCALE GENOMIC DNA]</scope>
    <source>
        <strain evidence="4 5">SYP-B2174</strain>
    </source>
</reference>
<evidence type="ECO:0000256" key="2">
    <source>
        <dbReference type="SAM" id="SignalP"/>
    </source>
</evidence>
<dbReference type="GO" id="GO:0005975">
    <property type="term" value="P:carbohydrate metabolic process"/>
    <property type="evidence" value="ECO:0007669"/>
    <property type="project" value="InterPro"/>
</dbReference>
<gene>
    <name evidence="4" type="ORF">E4M00_12120</name>
</gene>
<dbReference type="PANTHER" id="PTHR30032:SF8">
    <property type="entry name" value="GERMINATION-SPECIFIC N-ACETYLMURAMOYL-L-ALANINE AMIDASE"/>
    <property type="match status" value="1"/>
</dbReference>
<dbReference type="InterPro" id="IPR007253">
    <property type="entry name" value="Cell_wall-bd_2"/>
</dbReference>
<evidence type="ECO:0000259" key="3">
    <source>
        <dbReference type="Pfam" id="PF06662"/>
    </source>
</evidence>